<gene>
    <name evidence="1" type="ORF">SPHINGO391_540001</name>
</gene>
<dbReference type="Proteomes" id="UP000326857">
    <property type="component" value="Unassembled WGS sequence"/>
</dbReference>
<protein>
    <submittedName>
        <fullName evidence="1">Uncharacterized protein</fullName>
    </submittedName>
</protein>
<reference evidence="1 2" key="1">
    <citation type="submission" date="2019-09" db="EMBL/GenBank/DDBJ databases">
        <authorList>
            <person name="Dittami M. S."/>
        </authorList>
    </citation>
    <scope>NUCLEOTIDE SEQUENCE [LARGE SCALE GENOMIC DNA]</scope>
    <source>
        <strain evidence="1">SPHINGO391</strain>
    </source>
</reference>
<name>A0A5E8AMQ9_9SPHN</name>
<accession>A0A5E8AMQ9</accession>
<sequence length="23" mass="2423">MPAQITQAARLGIQLMKGHEDGG</sequence>
<evidence type="ECO:0000313" key="1">
    <source>
        <dbReference type="EMBL" id="VVT32227.1"/>
    </source>
</evidence>
<proteinExistence type="predicted"/>
<dbReference type="AlphaFoldDB" id="A0A5E8AMQ9"/>
<organism evidence="1 2">
    <name type="scientific">Sphingomonas aurantiaca</name>
    <dbReference type="NCBI Taxonomy" id="185949"/>
    <lineage>
        <taxon>Bacteria</taxon>
        <taxon>Pseudomonadati</taxon>
        <taxon>Pseudomonadota</taxon>
        <taxon>Alphaproteobacteria</taxon>
        <taxon>Sphingomonadales</taxon>
        <taxon>Sphingomonadaceae</taxon>
        <taxon>Sphingomonas</taxon>
    </lineage>
</organism>
<evidence type="ECO:0000313" key="2">
    <source>
        <dbReference type="Proteomes" id="UP000326857"/>
    </source>
</evidence>
<dbReference type="EMBL" id="CABVLI010000050">
    <property type="protein sequence ID" value="VVT32227.1"/>
    <property type="molecule type" value="Genomic_DNA"/>
</dbReference>